<reference evidence="2 3" key="1">
    <citation type="submission" date="2017-11" db="EMBL/GenBank/DDBJ databases">
        <title>Infants hospitalized years apart are colonized by the same room-sourced microbial strains.</title>
        <authorList>
            <person name="Brooks B."/>
            <person name="Olm M.R."/>
            <person name="Firek B.A."/>
            <person name="Baker R."/>
            <person name="Thomas B.C."/>
            <person name="Morowitz M.J."/>
            <person name="Banfield J.F."/>
        </authorList>
    </citation>
    <scope>NUCLEOTIDE SEQUENCE [LARGE SCALE GENOMIC DNA]</scope>
    <source>
        <strain evidence="2">S2_003_000_R3_20</strain>
    </source>
</reference>
<dbReference type="AlphaFoldDB" id="A0A2W5RR24"/>
<evidence type="ECO:0000256" key="1">
    <source>
        <dbReference type="SAM" id="MobiDB-lite"/>
    </source>
</evidence>
<proteinExistence type="predicted"/>
<evidence type="ECO:0008006" key="4">
    <source>
        <dbReference type="Google" id="ProtNLM"/>
    </source>
</evidence>
<name>A0A2W5RR24_ACIJO</name>
<sequence>MKNILLQHQEYPLIASPQLAKELGTAAATFLQKLHFLISENRKYKQKKNLTVHLNRKWWFHTFEEWQSTLGLFSVSTIKRAVAKLKELGLIEINKLSKIKSMRVNYYTINYKKLKQLFGIGTSQPTKKDPGTPSPAEPIKGTDTPINPVATKEDLSVFHSDYRSLYLQLRQYKLDIAHDDPRLHQWLNIARKIITYTASAPTRLNINRWQWHTPEQILPTEFLRGTDHGY</sequence>
<feature type="region of interest" description="Disordered" evidence="1">
    <location>
        <begin position="122"/>
        <end position="145"/>
    </location>
</feature>
<comment type="caution">
    <text evidence="2">The sequence shown here is derived from an EMBL/GenBank/DDBJ whole genome shotgun (WGS) entry which is preliminary data.</text>
</comment>
<dbReference type="Proteomes" id="UP000249282">
    <property type="component" value="Unassembled WGS sequence"/>
</dbReference>
<evidence type="ECO:0000313" key="3">
    <source>
        <dbReference type="Proteomes" id="UP000249282"/>
    </source>
</evidence>
<organism evidence="2 3">
    <name type="scientific">Acinetobacter johnsonii</name>
    <dbReference type="NCBI Taxonomy" id="40214"/>
    <lineage>
        <taxon>Bacteria</taxon>
        <taxon>Pseudomonadati</taxon>
        <taxon>Pseudomonadota</taxon>
        <taxon>Gammaproteobacteria</taxon>
        <taxon>Moraxellales</taxon>
        <taxon>Moraxellaceae</taxon>
        <taxon>Acinetobacter</taxon>
    </lineage>
</organism>
<dbReference type="EMBL" id="QFQJ01000046">
    <property type="protein sequence ID" value="PZQ89295.1"/>
    <property type="molecule type" value="Genomic_DNA"/>
</dbReference>
<accession>A0A2W5RR24</accession>
<gene>
    <name evidence="2" type="ORF">DI542_09455</name>
</gene>
<protein>
    <recommendedName>
        <fullName evidence="4">Replication protein</fullName>
    </recommendedName>
</protein>
<evidence type="ECO:0000313" key="2">
    <source>
        <dbReference type="EMBL" id="PZQ89295.1"/>
    </source>
</evidence>